<gene>
    <name evidence="2" type="ordered locus">Sta7437_4227</name>
</gene>
<evidence type="ECO:0000313" key="2">
    <source>
        <dbReference type="EMBL" id="AFZ37700.1"/>
    </source>
</evidence>
<dbReference type="InterPro" id="IPR012296">
    <property type="entry name" value="Nuclease_put_TT1808"/>
</dbReference>
<dbReference type="STRING" id="111780.Sta7437_4227"/>
<organism evidence="2 3">
    <name type="scientific">Stanieria cyanosphaera (strain ATCC 29371 / PCC 7437)</name>
    <dbReference type="NCBI Taxonomy" id="111780"/>
    <lineage>
        <taxon>Bacteria</taxon>
        <taxon>Bacillati</taxon>
        <taxon>Cyanobacteriota</taxon>
        <taxon>Cyanophyceae</taxon>
        <taxon>Pleurocapsales</taxon>
        <taxon>Dermocarpellaceae</taxon>
        <taxon>Stanieria</taxon>
    </lineage>
</organism>
<dbReference type="eggNOG" id="COG4636">
    <property type="taxonomic scope" value="Bacteria"/>
</dbReference>
<evidence type="ECO:0000313" key="3">
    <source>
        <dbReference type="Proteomes" id="UP000010473"/>
    </source>
</evidence>
<dbReference type="PANTHER" id="PTHR36558:SF1">
    <property type="entry name" value="RESTRICTION ENDONUCLEASE DOMAIN-CONTAINING PROTEIN-RELATED"/>
    <property type="match status" value="1"/>
</dbReference>
<feature type="domain" description="Putative restriction endonuclease" evidence="1">
    <location>
        <begin position="10"/>
        <end position="170"/>
    </location>
</feature>
<dbReference type="PANTHER" id="PTHR36558">
    <property type="entry name" value="GLR1098 PROTEIN"/>
    <property type="match status" value="1"/>
</dbReference>
<dbReference type="HOGENOM" id="CLU_076312_6_0_3"/>
<dbReference type="AlphaFoldDB" id="K9XYM0"/>
<dbReference type="Gene3D" id="3.90.1570.10">
    <property type="entry name" value="tt1808, chain A"/>
    <property type="match status" value="1"/>
</dbReference>
<dbReference type="SUPFAM" id="SSF52980">
    <property type="entry name" value="Restriction endonuclease-like"/>
    <property type="match status" value="1"/>
</dbReference>
<name>K9XYM0_STAC7</name>
<dbReference type="KEGG" id="scs:Sta7437_4227"/>
<dbReference type="Proteomes" id="UP000010473">
    <property type="component" value="Chromosome"/>
</dbReference>
<proteinExistence type="predicted"/>
<dbReference type="RefSeq" id="WP_015195354.1">
    <property type="nucleotide sequence ID" value="NC_019748.1"/>
</dbReference>
<dbReference type="EMBL" id="CP003653">
    <property type="protein sequence ID" value="AFZ37700.1"/>
    <property type="molecule type" value="Genomic_DNA"/>
</dbReference>
<accession>K9XYM0</accession>
<dbReference type="InterPro" id="IPR008538">
    <property type="entry name" value="Uma2"/>
</dbReference>
<keyword evidence="3" id="KW-1185">Reference proteome</keyword>
<dbReference type="InterPro" id="IPR011335">
    <property type="entry name" value="Restrct_endonuc-II-like"/>
</dbReference>
<protein>
    <recommendedName>
        <fullName evidence="1">Putative restriction endonuclease domain-containing protein</fullName>
    </recommendedName>
</protein>
<dbReference type="CDD" id="cd06260">
    <property type="entry name" value="DUF820-like"/>
    <property type="match status" value="1"/>
</dbReference>
<sequence>MQLQAHNYTPEEYLKLEEEAEYKSEYRDGAIIPMTGGTTNHNEISGNLYSNLKFNLKKQNYRVYIADVRLWIPRHRVYIYPDVMLIQGEPIYADKGTTTVTNPVMIAEILSPSTQNYDQGDKFTYYRSIPEMKEYILISQQKYHVMQYAKTESGWLLSEYEAEELEIDLTCVDLKLELADIYAGVDFSN</sequence>
<evidence type="ECO:0000259" key="1">
    <source>
        <dbReference type="Pfam" id="PF05685"/>
    </source>
</evidence>
<dbReference type="PATRIC" id="fig|111780.3.peg.4381"/>
<reference evidence="3" key="1">
    <citation type="journal article" date="2013" name="Proc. Natl. Acad. Sci. U.S.A.">
        <title>Improving the coverage of the cyanobacterial phylum using diversity-driven genome sequencing.</title>
        <authorList>
            <person name="Shih P.M."/>
            <person name="Wu D."/>
            <person name="Latifi A."/>
            <person name="Axen S.D."/>
            <person name="Fewer D.P."/>
            <person name="Talla E."/>
            <person name="Calteau A."/>
            <person name="Cai F."/>
            <person name="Tandeau de Marsac N."/>
            <person name="Rippka R."/>
            <person name="Herdman M."/>
            <person name="Sivonen K."/>
            <person name="Coursin T."/>
            <person name="Laurent T."/>
            <person name="Goodwin L."/>
            <person name="Nolan M."/>
            <person name="Davenport K.W."/>
            <person name="Han C.S."/>
            <person name="Rubin E.M."/>
            <person name="Eisen J.A."/>
            <person name="Woyke T."/>
            <person name="Gugger M."/>
            <person name="Kerfeld C.A."/>
        </authorList>
    </citation>
    <scope>NUCLEOTIDE SEQUENCE [LARGE SCALE GENOMIC DNA]</scope>
    <source>
        <strain evidence="3">ATCC 29371 / PCC 7437</strain>
    </source>
</reference>
<dbReference type="Pfam" id="PF05685">
    <property type="entry name" value="Uma2"/>
    <property type="match status" value="1"/>
</dbReference>
<dbReference type="OrthoDB" id="422510at2"/>